<feature type="binding site" evidence="7 8">
    <location>
        <position position="45"/>
    </location>
    <ligand>
        <name>S-adenosyl-L-methionine</name>
        <dbReference type="ChEBI" id="CHEBI:59789"/>
    </ligand>
</feature>
<dbReference type="HAMAP" id="MF_00607">
    <property type="entry name" value="16SrRNA_methyltr_A"/>
    <property type="match status" value="1"/>
</dbReference>
<name>E3JCJ6_PSEI1</name>
<accession>E3JCJ6</accession>
<proteinExistence type="inferred from homology"/>
<feature type="binding site" evidence="7 8">
    <location>
        <position position="47"/>
    </location>
    <ligand>
        <name>S-adenosyl-L-methionine</name>
        <dbReference type="ChEBI" id="CHEBI:59789"/>
    </ligand>
</feature>
<keyword evidence="12" id="KW-1185">Reference proteome</keyword>
<evidence type="ECO:0000256" key="1">
    <source>
        <dbReference type="ARBA" id="ARBA00022490"/>
    </source>
</evidence>
<feature type="binding site" evidence="7 8">
    <location>
        <position position="124"/>
    </location>
    <ligand>
        <name>S-adenosyl-L-methionine</name>
        <dbReference type="ChEBI" id="CHEBI:59789"/>
    </ligand>
</feature>
<dbReference type="Proteomes" id="UP000002484">
    <property type="component" value="Chromosome"/>
</dbReference>
<feature type="binding site" evidence="7 8">
    <location>
        <position position="177"/>
    </location>
    <ligand>
        <name>S-adenosyl-L-methionine</name>
        <dbReference type="ChEBI" id="CHEBI:59789"/>
    </ligand>
</feature>
<evidence type="ECO:0000256" key="8">
    <source>
        <dbReference type="PROSITE-ProRule" id="PRU01026"/>
    </source>
</evidence>
<keyword evidence="6 7" id="KW-0694">RNA-binding</keyword>
<feature type="region of interest" description="Disordered" evidence="9">
    <location>
        <begin position="137"/>
        <end position="165"/>
    </location>
</feature>
<evidence type="ECO:0000256" key="2">
    <source>
        <dbReference type="ARBA" id="ARBA00022552"/>
    </source>
</evidence>
<evidence type="ECO:0000313" key="12">
    <source>
        <dbReference type="Proteomes" id="UP000002484"/>
    </source>
</evidence>
<keyword evidence="2 7" id="KW-0698">rRNA processing</keyword>
<dbReference type="AlphaFoldDB" id="E3JCJ6"/>
<gene>
    <name evidence="7" type="primary">rsmA</name>
    <name evidence="7" type="synonym">ksgA</name>
    <name evidence="11" type="ordered locus">FraEuI1c_0614</name>
</gene>
<evidence type="ECO:0000256" key="7">
    <source>
        <dbReference type="HAMAP-Rule" id="MF_00607"/>
    </source>
</evidence>
<dbReference type="KEGG" id="fri:FraEuI1c_0614"/>
<evidence type="ECO:0000256" key="9">
    <source>
        <dbReference type="SAM" id="MobiDB-lite"/>
    </source>
</evidence>
<dbReference type="PANTHER" id="PTHR11727:SF7">
    <property type="entry name" value="DIMETHYLADENOSINE TRANSFERASE-RELATED"/>
    <property type="match status" value="1"/>
</dbReference>
<dbReference type="PROSITE" id="PS01131">
    <property type="entry name" value="RRNA_A_DIMETH"/>
    <property type="match status" value="1"/>
</dbReference>
<dbReference type="SUPFAM" id="SSF53335">
    <property type="entry name" value="S-adenosyl-L-methionine-dependent methyltransferases"/>
    <property type="match status" value="1"/>
</dbReference>
<dbReference type="InterPro" id="IPR011530">
    <property type="entry name" value="rRNA_adenine_dimethylase"/>
</dbReference>
<dbReference type="GO" id="GO:0003723">
    <property type="term" value="F:RNA binding"/>
    <property type="evidence" value="ECO:0007669"/>
    <property type="project" value="UniProtKB-UniRule"/>
</dbReference>
<evidence type="ECO:0000256" key="6">
    <source>
        <dbReference type="ARBA" id="ARBA00022884"/>
    </source>
</evidence>
<dbReference type="GO" id="GO:0052908">
    <property type="term" value="F:16S rRNA (adenine(1518)-N(6)/adenine(1519)-N(6))-dimethyltransferase activity"/>
    <property type="evidence" value="ECO:0007669"/>
    <property type="project" value="UniProtKB-EC"/>
</dbReference>
<evidence type="ECO:0000256" key="4">
    <source>
        <dbReference type="ARBA" id="ARBA00022679"/>
    </source>
</evidence>
<dbReference type="PROSITE" id="PS51689">
    <property type="entry name" value="SAM_RNA_A_N6_MT"/>
    <property type="match status" value="1"/>
</dbReference>
<dbReference type="STRING" id="298654.FraEuI1c_0614"/>
<dbReference type="GO" id="GO:0005829">
    <property type="term" value="C:cytosol"/>
    <property type="evidence" value="ECO:0007669"/>
    <property type="project" value="TreeGrafter"/>
</dbReference>
<dbReference type="FunCoup" id="E3JCJ6">
    <property type="interactions" value="282"/>
</dbReference>
<feature type="domain" description="Ribosomal RNA adenine methylase transferase N-terminal" evidence="10">
    <location>
        <begin position="52"/>
        <end position="262"/>
    </location>
</feature>
<dbReference type="InterPro" id="IPR020596">
    <property type="entry name" value="rRNA_Ade_Mease_Trfase_CS"/>
</dbReference>
<evidence type="ECO:0000256" key="5">
    <source>
        <dbReference type="ARBA" id="ARBA00022691"/>
    </source>
</evidence>
<feature type="binding site" evidence="7 8">
    <location>
        <position position="93"/>
    </location>
    <ligand>
        <name>S-adenosyl-L-methionine</name>
        <dbReference type="ChEBI" id="CHEBI:59789"/>
    </ligand>
</feature>
<sequence>MAEAGARPRGTALTAGPGDGLLSAADIRAIAAALDLRPTKRRGQNFLVDPNTVRRLVRLAGIGPDDVVLEVGPGIGSLTLGLLGAARRVLAVEVDPALAAALPATAAARLDPATAGRLTVLTRDALRLVPADLPGEPDQPIGAAGPASASGVAGPASGAGAGSPGGAAGAPTVLAANLPYNIAVPLLLGLLERFPSLERGLVMVQAEVADRLTSPPGGRVYGVPSVKLAWYAGSRSAGAVPRSVFWPVPNVDSGLVAFTRRPAPAPSELRADVFAAIDAAFAQRRKTLRTALAGWAGSPAAVDRLTRAAGVDPGARGETLDIAAYCRLAAARAEAATTPNPP</sequence>
<comment type="function">
    <text evidence="7">Specifically dimethylates two adjacent adenosines (A1518 and A1519) in the loop of a conserved hairpin near the 3'-end of 16S rRNA in the 30S particle. May play a critical role in biogenesis of 30S subunits.</text>
</comment>
<dbReference type="HOGENOM" id="CLU_041220_1_1_11"/>
<dbReference type="eggNOG" id="COG0030">
    <property type="taxonomic scope" value="Bacteria"/>
</dbReference>
<dbReference type="EMBL" id="CP002299">
    <property type="protein sequence ID" value="ADP78692.1"/>
    <property type="molecule type" value="Genomic_DNA"/>
</dbReference>
<evidence type="ECO:0000313" key="11">
    <source>
        <dbReference type="EMBL" id="ADP78692.1"/>
    </source>
</evidence>
<dbReference type="Gene3D" id="3.40.50.150">
    <property type="entry name" value="Vaccinia Virus protein VP39"/>
    <property type="match status" value="1"/>
</dbReference>
<dbReference type="SMART" id="SM00650">
    <property type="entry name" value="rADc"/>
    <property type="match status" value="1"/>
</dbReference>
<keyword evidence="1 7" id="KW-0963">Cytoplasm</keyword>
<dbReference type="EC" id="2.1.1.182" evidence="7"/>
<protein>
    <recommendedName>
        <fullName evidence="7">Ribosomal RNA small subunit methyltransferase A</fullName>
        <ecNumber evidence="7">2.1.1.182</ecNumber>
    </recommendedName>
    <alternativeName>
        <fullName evidence="7">16S rRNA (adenine(1518)-N(6)/adenine(1519)-N(6))-dimethyltransferase</fullName>
    </alternativeName>
    <alternativeName>
        <fullName evidence="7">16S rRNA dimethyladenosine transferase</fullName>
    </alternativeName>
    <alternativeName>
        <fullName evidence="7">16S rRNA dimethylase</fullName>
    </alternativeName>
    <alternativeName>
        <fullName evidence="7">S-adenosylmethionine-6-N', N'-adenosyl(rRNA) dimethyltransferase</fullName>
    </alternativeName>
</protein>
<keyword evidence="3 7" id="KW-0489">Methyltransferase</keyword>
<evidence type="ECO:0000256" key="3">
    <source>
        <dbReference type="ARBA" id="ARBA00022603"/>
    </source>
</evidence>
<dbReference type="Gene3D" id="1.10.8.100">
    <property type="entry name" value="Ribosomal RNA adenine dimethylase-like, domain 2"/>
    <property type="match status" value="1"/>
</dbReference>
<dbReference type="InterPro" id="IPR023165">
    <property type="entry name" value="rRNA_Ade_diMease-like_C"/>
</dbReference>
<comment type="catalytic activity">
    <reaction evidence="7">
        <text>adenosine(1518)/adenosine(1519) in 16S rRNA + 4 S-adenosyl-L-methionine = N(6)-dimethyladenosine(1518)/N(6)-dimethyladenosine(1519) in 16S rRNA + 4 S-adenosyl-L-homocysteine + 4 H(+)</text>
        <dbReference type="Rhea" id="RHEA:19609"/>
        <dbReference type="Rhea" id="RHEA-COMP:10232"/>
        <dbReference type="Rhea" id="RHEA-COMP:10233"/>
        <dbReference type="ChEBI" id="CHEBI:15378"/>
        <dbReference type="ChEBI" id="CHEBI:57856"/>
        <dbReference type="ChEBI" id="CHEBI:59789"/>
        <dbReference type="ChEBI" id="CHEBI:74411"/>
        <dbReference type="ChEBI" id="CHEBI:74493"/>
        <dbReference type="EC" id="2.1.1.182"/>
    </reaction>
</comment>
<dbReference type="InterPro" id="IPR001737">
    <property type="entry name" value="KsgA/Erm"/>
</dbReference>
<reference evidence="11 12" key="1">
    <citation type="submission" date="2010-10" db="EMBL/GenBank/DDBJ databases">
        <title>Complete sequence of Frankia sp. EuI1c.</title>
        <authorList>
            <consortium name="US DOE Joint Genome Institute"/>
            <person name="Lucas S."/>
            <person name="Copeland A."/>
            <person name="Lapidus A."/>
            <person name="Cheng J.-F."/>
            <person name="Bruce D."/>
            <person name="Goodwin L."/>
            <person name="Pitluck S."/>
            <person name="Chertkov O."/>
            <person name="Detter J.C."/>
            <person name="Han C."/>
            <person name="Tapia R."/>
            <person name="Land M."/>
            <person name="Hauser L."/>
            <person name="Jeffries C."/>
            <person name="Kyrpides N."/>
            <person name="Ivanova N."/>
            <person name="Mikhailova N."/>
            <person name="Beauchemin N."/>
            <person name="Sen A."/>
            <person name="Sur S.A."/>
            <person name="Gtari M."/>
            <person name="Wall L."/>
            <person name="Tisa L."/>
            <person name="Woyke T."/>
        </authorList>
    </citation>
    <scope>NUCLEOTIDE SEQUENCE [LARGE SCALE GENOMIC DNA]</scope>
    <source>
        <strain evidence="12">DSM 45817 / CECT 9037 / EuI1c</strain>
    </source>
</reference>
<dbReference type="InParanoid" id="E3JCJ6"/>
<evidence type="ECO:0000259" key="10">
    <source>
        <dbReference type="SMART" id="SM00650"/>
    </source>
</evidence>
<dbReference type="InterPro" id="IPR029063">
    <property type="entry name" value="SAM-dependent_MTases_sf"/>
</dbReference>
<keyword evidence="5 7" id="KW-0949">S-adenosyl-L-methionine</keyword>
<comment type="subcellular location">
    <subcellularLocation>
        <location evidence="7">Cytoplasm</location>
    </subcellularLocation>
</comment>
<dbReference type="Pfam" id="PF00398">
    <property type="entry name" value="RrnaAD"/>
    <property type="match status" value="1"/>
</dbReference>
<organism evidence="11 12">
    <name type="scientific">Pseudofrankia inefficax (strain DSM 45817 / CECT 9037 / DDB 130130 / EuI1c)</name>
    <name type="common">Frankia inefficax</name>
    <dbReference type="NCBI Taxonomy" id="298654"/>
    <lineage>
        <taxon>Bacteria</taxon>
        <taxon>Bacillati</taxon>
        <taxon>Actinomycetota</taxon>
        <taxon>Actinomycetes</taxon>
        <taxon>Frankiales</taxon>
        <taxon>Frankiaceae</taxon>
        <taxon>Pseudofrankia</taxon>
    </lineage>
</organism>
<keyword evidence="4 7" id="KW-0808">Transferase</keyword>
<feature type="compositionally biased region" description="Low complexity" evidence="9">
    <location>
        <begin position="142"/>
        <end position="156"/>
    </location>
</feature>
<dbReference type="InterPro" id="IPR020598">
    <property type="entry name" value="rRNA_Ade_methylase_Trfase_N"/>
</dbReference>
<comment type="similarity">
    <text evidence="7">Belongs to the class I-like SAM-binding methyltransferase superfamily. rRNA adenine N(6)-methyltransferase family. RsmA subfamily.</text>
</comment>
<feature type="binding site" evidence="7 8">
    <location>
        <position position="72"/>
    </location>
    <ligand>
        <name>S-adenosyl-L-methionine</name>
        <dbReference type="ChEBI" id="CHEBI:59789"/>
    </ligand>
</feature>
<dbReference type="PANTHER" id="PTHR11727">
    <property type="entry name" value="DIMETHYLADENOSINE TRANSFERASE"/>
    <property type="match status" value="1"/>
</dbReference>